<keyword evidence="3" id="KW-1185">Reference proteome</keyword>
<name>A0A9P6XDX8_RHIOR</name>
<accession>A0A9P6XDX8</accession>
<evidence type="ECO:0008006" key="4">
    <source>
        <dbReference type="Google" id="ProtNLM"/>
    </source>
</evidence>
<gene>
    <name evidence="2" type="ORF">G6F64_003825</name>
</gene>
<dbReference type="EMBL" id="JAANQT010000392">
    <property type="protein sequence ID" value="KAG1311400.1"/>
    <property type="molecule type" value="Genomic_DNA"/>
</dbReference>
<evidence type="ECO:0000313" key="2">
    <source>
        <dbReference type="EMBL" id="KAG1311400.1"/>
    </source>
</evidence>
<keyword evidence="1" id="KW-0472">Membrane</keyword>
<evidence type="ECO:0000313" key="3">
    <source>
        <dbReference type="Proteomes" id="UP000716291"/>
    </source>
</evidence>
<reference evidence="2" key="1">
    <citation type="journal article" date="2020" name="Microb. Genom.">
        <title>Genetic diversity of clinical and environmental Mucorales isolates obtained from an investigation of mucormycosis cases among solid organ transplant recipients.</title>
        <authorList>
            <person name="Nguyen M.H."/>
            <person name="Kaul D."/>
            <person name="Muto C."/>
            <person name="Cheng S.J."/>
            <person name="Richter R.A."/>
            <person name="Bruno V.M."/>
            <person name="Liu G."/>
            <person name="Beyhan S."/>
            <person name="Sundermann A.J."/>
            <person name="Mounaud S."/>
            <person name="Pasculle A.W."/>
            <person name="Nierman W.C."/>
            <person name="Driscoll E."/>
            <person name="Cumbie R."/>
            <person name="Clancy C.J."/>
            <person name="Dupont C.L."/>
        </authorList>
    </citation>
    <scope>NUCLEOTIDE SEQUENCE</scope>
    <source>
        <strain evidence="2">GL11</strain>
    </source>
</reference>
<comment type="caution">
    <text evidence="2">The sequence shown here is derived from an EMBL/GenBank/DDBJ whole genome shotgun (WGS) entry which is preliminary data.</text>
</comment>
<keyword evidence="1" id="KW-1133">Transmembrane helix</keyword>
<dbReference type="Proteomes" id="UP000716291">
    <property type="component" value="Unassembled WGS sequence"/>
</dbReference>
<proteinExistence type="predicted"/>
<sequence length="92" mass="10380">MPCKERLQQLIPNRFPDPGCVYCGGIDSEEHFVWSCPFKHETWQTIASRFFVDPAKLIYSLIQLSSSFGIVVALSLSVSYLIIIASALLSLW</sequence>
<protein>
    <recommendedName>
        <fullName evidence="4">Reverse transcriptase zinc-binding domain-containing protein</fullName>
    </recommendedName>
</protein>
<feature type="transmembrane region" description="Helical" evidence="1">
    <location>
        <begin position="68"/>
        <end position="89"/>
    </location>
</feature>
<keyword evidence="1" id="KW-0812">Transmembrane</keyword>
<dbReference type="AlphaFoldDB" id="A0A9P6XDX8"/>
<evidence type="ECO:0000256" key="1">
    <source>
        <dbReference type="SAM" id="Phobius"/>
    </source>
</evidence>
<organism evidence="2 3">
    <name type="scientific">Rhizopus oryzae</name>
    <name type="common">Mucormycosis agent</name>
    <name type="synonym">Rhizopus arrhizus var. delemar</name>
    <dbReference type="NCBI Taxonomy" id="64495"/>
    <lineage>
        <taxon>Eukaryota</taxon>
        <taxon>Fungi</taxon>
        <taxon>Fungi incertae sedis</taxon>
        <taxon>Mucoromycota</taxon>
        <taxon>Mucoromycotina</taxon>
        <taxon>Mucoromycetes</taxon>
        <taxon>Mucorales</taxon>
        <taxon>Mucorineae</taxon>
        <taxon>Rhizopodaceae</taxon>
        <taxon>Rhizopus</taxon>
    </lineage>
</organism>